<protein>
    <submittedName>
        <fullName evidence="1">Uncharacterized protein</fullName>
    </submittedName>
</protein>
<keyword evidence="2" id="KW-1185">Reference proteome</keyword>
<evidence type="ECO:0000313" key="2">
    <source>
        <dbReference type="Proteomes" id="UP001488805"/>
    </source>
</evidence>
<comment type="caution">
    <text evidence="1">The sequence shown here is derived from an EMBL/GenBank/DDBJ whole genome shotgun (WGS) entry which is preliminary data.</text>
</comment>
<name>A0AAW1ERE7_ZOAVI</name>
<reference evidence="1 2" key="1">
    <citation type="journal article" date="2024" name="Genome Biol. Evol.">
        <title>Chromosome-level genome assembly of the viviparous eelpout Zoarces viviparus.</title>
        <authorList>
            <person name="Fuhrmann N."/>
            <person name="Brasseur M.V."/>
            <person name="Bakowski C.E."/>
            <person name="Podsiadlowski L."/>
            <person name="Prost S."/>
            <person name="Krehenwinkel H."/>
            <person name="Mayer C."/>
        </authorList>
    </citation>
    <scope>NUCLEOTIDE SEQUENCE [LARGE SCALE GENOMIC DNA]</scope>
    <source>
        <strain evidence="1">NO-MEL_2022_Ind0_liver</strain>
    </source>
</reference>
<evidence type="ECO:0000313" key="1">
    <source>
        <dbReference type="EMBL" id="KAK9525289.1"/>
    </source>
</evidence>
<dbReference type="Proteomes" id="UP001488805">
    <property type="component" value="Unassembled WGS sequence"/>
</dbReference>
<proteinExistence type="predicted"/>
<dbReference type="AlphaFoldDB" id="A0AAW1ERE7"/>
<sequence>MSMMNASTKSLNFSRASFNSNSSEQQRSQRFGVTKSYHTLLLLRKPLRYSHRLLQRIFVSNPLRMVDMKTKKRNRLCCGNDMRVALAKVKPRISELVSERKQQKSH</sequence>
<organism evidence="1 2">
    <name type="scientific">Zoarces viviparus</name>
    <name type="common">Viviparous eelpout</name>
    <name type="synonym">Blennius viviparus</name>
    <dbReference type="NCBI Taxonomy" id="48416"/>
    <lineage>
        <taxon>Eukaryota</taxon>
        <taxon>Metazoa</taxon>
        <taxon>Chordata</taxon>
        <taxon>Craniata</taxon>
        <taxon>Vertebrata</taxon>
        <taxon>Euteleostomi</taxon>
        <taxon>Actinopterygii</taxon>
        <taxon>Neopterygii</taxon>
        <taxon>Teleostei</taxon>
        <taxon>Neoteleostei</taxon>
        <taxon>Acanthomorphata</taxon>
        <taxon>Eupercaria</taxon>
        <taxon>Perciformes</taxon>
        <taxon>Cottioidei</taxon>
        <taxon>Zoarcales</taxon>
        <taxon>Zoarcidae</taxon>
        <taxon>Zoarcinae</taxon>
        <taxon>Zoarces</taxon>
    </lineage>
</organism>
<gene>
    <name evidence="1" type="ORF">VZT92_016013</name>
</gene>
<dbReference type="EMBL" id="JBCEZU010000134">
    <property type="protein sequence ID" value="KAK9525289.1"/>
    <property type="molecule type" value="Genomic_DNA"/>
</dbReference>
<accession>A0AAW1ERE7</accession>